<evidence type="ECO:0000256" key="2">
    <source>
        <dbReference type="SAM" id="SignalP"/>
    </source>
</evidence>
<dbReference type="GO" id="GO:0020037">
    <property type="term" value="F:heme binding"/>
    <property type="evidence" value="ECO:0007669"/>
    <property type="project" value="InterPro"/>
</dbReference>
<proteinExistence type="predicted"/>
<dbReference type="PROSITE" id="PS51257">
    <property type="entry name" value="PROKAR_LIPOPROTEIN"/>
    <property type="match status" value="1"/>
</dbReference>
<keyword evidence="4" id="KW-1185">Reference proteome</keyword>
<feature type="region of interest" description="Disordered" evidence="1">
    <location>
        <begin position="25"/>
        <end position="47"/>
    </location>
</feature>
<dbReference type="STRING" id="1391654.AKJ09_01108"/>
<dbReference type="GO" id="GO:0005506">
    <property type="term" value="F:iron ion binding"/>
    <property type="evidence" value="ECO:0007669"/>
    <property type="project" value="InterPro"/>
</dbReference>
<organism evidence="3 4">
    <name type="scientific">Labilithrix luteola</name>
    <dbReference type="NCBI Taxonomy" id="1391654"/>
    <lineage>
        <taxon>Bacteria</taxon>
        <taxon>Pseudomonadati</taxon>
        <taxon>Myxococcota</taxon>
        <taxon>Polyangia</taxon>
        <taxon>Polyangiales</taxon>
        <taxon>Labilitrichaceae</taxon>
        <taxon>Labilithrix</taxon>
    </lineage>
</organism>
<dbReference type="Proteomes" id="UP000064967">
    <property type="component" value="Chromosome"/>
</dbReference>
<sequence length="193" mass="19260">MFVRHGLLSVSVALGLSLGAVACSKSESGGAPEADKPAASAAAPASASAAVSATATAPAANANVEETDAGNAVAAAPTTKEATKDAGKAQPAASGSAEVANCGTKPQPDCPLQAWMKVNTNPAIASNDLPALATALDKIATFAPPGYTNWASISKDGAKAARDGDMSAAKASCRGCHDQYKQKYKTEMRGRKI</sequence>
<dbReference type="InterPro" id="IPR010980">
    <property type="entry name" value="Cyt_c/b562"/>
</dbReference>
<dbReference type="GO" id="GO:0009055">
    <property type="term" value="F:electron transfer activity"/>
    <property type="evidence" value="ECO:0007669"/>
    <property type="project" value="InterPro"/>
</dbReference>
<feature type="chain" id="PRO_5005465749" description="Cytochrome c domain-containing protein" evidence="2">
    <location>
        <begin position="23"/>
        <end position="193"/>
    </location>
</feature>
<evidence type="ECO:0008006" key="5">
    <source>
        <dbReference type="Google" id="ProtNLM"/>
    </source>
</evidence>
<feature type="region of interest" description="Disordered" evidence="1">
    <location>
        <begin position="68"/>
        <end position="103"/>
    </location>
</feature>
<dbReference type="SUPFAM" id="SSF47175">
    <property type="entry name" value="Cytochromes"/>
    <property type="match status" value="1"/>
</dbReference>
<protein>
    <recommendedName>
        <fullName evidence="5">Cytochrome c domain-containing protein</fullName>
    </recommendedName>
</protein>
<accession>A0A0K1PMV2</accession>
<dbReference type="EMBL" id="CP012333">
    <property type="protein sequence ID" value="AKU94444.1"/>
    <property type="molecule type" value="Genomic_DNA"/>
</dbReference>
<dbReference type="GO" id="GO:0022900">
    <property type="term" value="P:electron transport chain"/>
    <property type="evidence" value="ECO:0007669"/>
    <property type="project" value="InterPro"/>
</dbReference>
<dbReference type="KEGG" id="llu:AKJ09_01108"/>
<dbReference type="AlphaFoldDB" id="A0A0K1PMV2"/>
<dbReference type="RefSeq" id="WP_240488393.1">
    <property type="nucleotide sequence ID" value="NZ_CP012333.1"/>
</dbReference>
<gene>
    <name evidence="3" type="ORF">AKJ09_01108</name>
</gene>
<feature type="compositionally biased region" description="Low complexity" evidence="1">
    <location>
        <begin position="38"/>
        <end position="47"/>
    </location>
</feature>
<reference evidence="3 4" key="1">
    <citation type="submission" date="2015-08" db="EMBL/GenBank/DDBJ databases">
        <authorList>
            <person name="Babu N.S."/>
            <person name="Beckwith C.J."/>
            <person name="Beseler K.G."/>
            <person name="Brison A."/>
            <person name="Carone J.V."/>
            <person name="Caskin T.P."/>
            <person name="Diamond M."/>
            <person name="Durham M.E."/>
            <person name="Foxe J.M."/>
            <person name="Go M."/>
            <person name="Henderson B.A."/>
            <person name="Jones I.B."/>
            <person name="McGettigan J.A."/>
            <person name="Micheletti S.J."/>
            <person name="Nasrallah M.E."/>
            <person name="Ortiz D."/>
            <person name="Piller C.R."/>
            <person name="Privatt S.R."/>
            <person name="Schneider S.L."/>
            <person name="Sharp S."/>
            <person name="Smith T.C."/>
            <person name="Stanton J.D."/>
            <person name="Ullery H.E."/>
            <person name="Wilson R.J."/>
            <person name="Serrano M.G."/>
            <person name="Buck G."/>
            <person name="Lee V."/>
            <person name="Wang Y."/>
            <person name="Carvalho R."/>
            <person name="Voegtly L."/>
            <person name="Shi R."/>
            <person name="Duckworth R."/>
            <person name="Johnson A."/>
            <person name="Loviza R."/>
            <person name="Walstead R."/>
            <person name="Shah Z."/>
            <person name="Kiflezghi M."/>
            <person name="Wade K."/>
            <person name="Ball S.L."/>
            <person name="Bradley K.W."/>
            <person name="Asai D.J."/>
            <person name="Bowman C.A."/>
            <person name="Russell D.A."/>
            <person name="Pope W.H."/>
            <person name="Jacobs-Sera D."/>
            <person name="Hendrix R.W."/>
            <person name="Hatfull G.F."/>
        </authorList>
    </citation>
    <scope>NUCLEOTIDE SEQUENCE [LARGE SCALE GENOMIC DNA]</scope>
    <source>
        <strain evidence="3 4">DSM 27648</strain>
    </source>
</reference>
<keyword evidence="2" id="KW-0732">Signal</keyword>
<name>A0A0K1PMV2_9BACT</name>
<feature type="signal peptide" evidence="2">
    <location>
        <begin position="1"/>
        <end position="22"/>
    </location>
</feature>
<evidence type="ECO:0000313" key="4">
    <source>
        <dbReference type="Proteomes" id="UP000064967"/>
    </source>
</evidence>
<evidence type="ECO:0000313" key="3">
    <source>
        <dbReference type="EMBL" id="AKU94444.1"/>
    </source>
</evidence>
<evidence type="ECO:0000256" key="1">
    <source>
        <dbReference type="SAM" id="MobiDB-lite"/>
    </source>
</evidence>